<protein>
    <submittedName>
        <fullName evidence="1">Uncharacterized protein</fullName>
    </submittedName>
</protein>
<dbReference type="EMBL" id="JWTK01000002">
    <property type="protein sequence ID" value="OJH49973.1"/>
    <property type="molecule type" value="Genomic_DNA"/>
</dbReference>
<accession>A0A1L9C641</accession>
<proteinExistence type="predicted"/>
<reference evidence="1 2" key="1">
    <citation type="submission" date="2014-12" db="EMBL/GenBank/DDBJ databases">
        <title>The genome sequence of Methanohalophilus portucalensis strain FDF1.</title>
        <authorList>
            <person name="Lai M.-C."/>
            <person name="Lai S.-J."/>
        </authorList>
    </citation>
    <scope>NUCLEOTIDE SEQUENCE [LARGE SCALE GENOMIC DNA]</scope>
    <source>
        <strain evidence="1 2">FDF-1</strain>
    </source>
</reference>
<dbReference type="Proteomes" id="UP000185713">
    <property type="component" value="Unassembled WGS sequence"/>
</dbReference>
<name>A0A1L9C641_9EURY</name>
<evidence type="ECO:0000313" key="2">
    <source>
        <dbReference type="Proteomes" id="UP000185713"/>
    </source>
</evidence>
<evidence type="ECO:0000313" key="1">
    <source>
        <dbReference type="EMBL" id="OJH49973.1"/>
    </source>
</evidence>
<comment type="caution">
    <text evidence="1">The sequence shown here is derived from an EMBL/GenBank/DDBJ whole genome shotgun (WGS) entry which is preliminary data.</text>
</comment>
<gene>
    <name evidence="1" type="ORF">MPF_0767</name>
</gene>
<dbReference type="AlphaFoldDB" id="A0A1L9C641"/>
<organism evidence="1 2">
    <name type="scientific">Methanohalophilus portucalensis FDF-1</name>
    <dbReference type="NCBI Taxonomy" id="523843"/>
    <lineage>
        <taxon>Archaea</taxon>
        <taxon>Methanobacteriati</taxon>
        <taxon>Methanobacteriota</taxon>
        <taxon>Stenosarchaea group</taxon>
        <taxon>Methanomicrobia</taxon>
        <taxon>Methanosarcinales</taxon>
        <taxon>Methanosarcinaceae</taxon>
        <taxon>Methanohalophilus</taxon>
    </lineage>
</organism>
<sequence>MVGILDIVYTYIYFSYLDRRITDTYFPIPLKSIF</sequence>